<gene>
    <name evidence="7" type="ORF">LLUT_LOCUS6620</name>
</gene>
<dbReference type="EMBL" id="CAXHTB010000004">
    <property type="protein sequence ID" value="CAL0305560.1"/>
    <property type="molecule type" value="Genomic_DNA"/>
</dbReference>
<feature type="repeat" description="Solcar" evidence="5">
    <location>
        <begin position="225"/>
        <end position="305"/>
    </location>
</feature>
<keyword evidence="3" id="KW-0677">Repeat</keyword>
<evidence type="ECO:0000256" key="6">
    <source>
        <dbReference type="RuleBase" id="RU000488"/>
    </source>
</evidence>
<dbReference type="Gene3D" id="1.50.40.10">
    <property type="entry name" value="Mitochondrial carrier domain"/>
    <property type="match status" value="1"/>
</dbReference>
<sequence>MVSFHEALAESPRAKVQAELEASSKKRKWVEPYAGEFFNNKTNLEERKSSFDIELNLETPYTSDNWRQYLSIKSGQINMSEDTKKSTTEPLPHHHMSLDLELNLTSESQWKKEVDNNSYHMIEKQGSGNSLGSLFELDHDDLIIESNKHKKDSSNGLVHSLPSPSWFSSSNGDHKEMVATVCMKCHMLVMLCKSSPTCPNCKFMHPPDQNPSNFLKRSHDSHIKITFLIHDFHGTRGSHPRHSKSSIRMLEYIVGGEKRNILELIKTIAITQGLRGFWKGKLVNILRTAPFKAVNFYAYDTYRKQLLRFSGNEESTNFERFIAGAAAGITATSICLPLDTIRTKLVAPGGEALGGVIGAFKYMVRTEGIIDYKHGPAQAVEHVV</sequence>
<organism evidence="7 8">
    <name type="scientific">Lupinus luteus</name>
    <name type="common">European yellow lupine</name>
    <dbReference type="NCBI Taxonomy" id="3873"/>
    <lineage>
        <taxon>Eukaryota</taxon>
        <taxon>Viridiplantae</taxon>
        <taxon>Streptophyta</taxon>
        <taxon>Embryophyta</taxon>
        <taxon>Tracheophyta</taxon>
        <taxon>Spermatophyta</taxon>
        <taxon>Magnoliopsida</taxon>
        <taxon>eudicotyledons</taxon>
        <taxon>Gunneridae</taxon>
        <taxon>Pentapetalae</taxon>
        <taxon>rosids</taxon>
        <taxon>fabids</taxon>
        <taxon>Fabales</taxon>
        <taxon>Fabaceae</taxon>
        <taxon>Papilionoideae</taxon>
        <taxon>50 kb inversion clade</taxon>
        <taxon>genistoids sensu lato</taxon>
        <taxon>core genistoids</taxon>
        <taxon>Genisteae</taxon>
        <taxon>Lupinus</taxon>
    </lineage>
</organism>
<comment type="caution">
    <text evidence="7">The sequence shown here is derived from an EMBL/GenBank/DDBJ whole genome shotgun (WGS) entry which is preliminary data.</text>
</comment>
<feature type="repeat" description="Solcar" evidence="5">
    <location>
        <begin position="315"/>
        <end position="384"/>
    </location>
</feature>
<keyword evidence="6" id="KW-0813">Transport</keyword>
<dbReference type="GO" id="GO:0016020">
    <property type="term" value="C:membrane"/>
    <property type="evidence" value="ECO:0007669"/>
    <property type="project" value="UniProtKB-SubCell"/>
</dbReference>
<evidence type="ECO:0000256" key="5">
    <source>
        <dbReference type="PROSITE-ProRule" id="PRU00282"/>
    </source>
</evidence>
<dbReference type="InterPro" id="IPR018108">
    <property type="entry name" value="MCP_transmembrane"/>
</dbReference>
<evidence type="ECO:0000256" key="1">
    <source>
        <dbReference type="ARBA" id="ARBA00004141"/>
    </source>
</evidence>
<name>A0AAV1W874_LUPLU</name>
<dbReference type="PANTHER" id="PTHR24089">
    <property type="entry name" value="SOLUTE CARRIER FAMILY 25"/>
    <property type="match status" value="1"/>
</dbReference>
<dbReference type="AlphaFoldDB" id="A0AAV1W874"/>
<comment type="similarity">
    <text evidence="6">Belongs to the mitochondrial carrier (TC 2.A.29) family.</text>
</comment>
<evidence type="ECO:0000256" key="2">
    <source>
        <dbReference type="ARBA" id="ARBA00022692"/>
    </source>
</evidence>
<evidence type="ECO:0000256" key="3">
    <source>
        <dbReference type="ARBA" id="ARBA00022737"/>
    </source>
</evidence>
<dbReference type="Proteomes" id="UP001497480">
    <property type="component" value="Unassembled WGS sequence"/>
</dbReference>
<reference evidence="7 8" key="1">
    <citation type="submission" date="2024-03" db="EMBL/GenBank/DDBJ databases">
        <authorList>
            <person name="Martinez-Hernandez J."/>
        </authorList>
    </citation>
    <scope>NUCLEOTIDE SEQUENCE [LARGE SCALE GENOMIC DNA]</scope>
</reference>
<dbReference type="SUPFAM" id="SSF103506">
    <property type="entry name" value="Mitochondrial carrier"/>
    <property type="match status" value="1"/>
</dbReference>
<accession>A0AAV1W874</accession>
<dbReference type="InterPro" id="IPR023395">
    <property type="entry name" value="MCP_dom_sf"/>
</dbReference>
<keyword evidence="2 5" id="KW-0812">Transmembrane</keyword>
<comment type="subcellular location">
    <subcellularLocation>
        <location evidence="1">Membrane</location>
        <topology evidence="1">Multi-pass membrane protein</topology>
    </subcellularLocation>
</comment>
<evidence type="ECO:0000313" key="7">
    <source>
        <dbReference type="EMBL" id="CAL0305560.1"/>
    </source>
</evidence>
<dbReference type="Pfam" id="PF00153">
    <property type="entry name" value="Mito_carr"/>
    <property type="match status" value="2"/>
</dbReference>
<evidence type="ECO:0000256" key="4">
    <source>
        <dbReference type="ARBA" id="ARBA00023136"/>
    </source>
</evidence>
<evidence type="ECO:0000313" key="8">
    <source>
        <dbReference type="Proteomes" id="UP001497480"/>
    </source>
</evidence>
<keyword evidence="8" id="KW-1185">Reference proteome</keyword>
<dbReference type="PROSITE" id="PS50920">
    <property type="entry name" value="SOLCAR"/>
    <property type="match status" value="2"/>
</dbReference>
<proteinExistence type="inferred from homology"/>
<protein>
    <submittedName>
        <fullName evidence="7">Uncharacterized protein</fullName>
    </submittedName>
</protein>
<keyword evidence="4 5" id="KW-0472">Membrane</keyword>